<dbReference type="OrthoDB" id="64071at2759"/>
<feature type="region of interest" description="Disordered" evidence="1">
    <location>
        <begin position="153"/>
        <end position="176"/>
    </location>
</feature>
<dbReference type="EMBL" id="JH767140">
    <property type="protein sequence ID" value="EQC39012.1"/>
    <property type="molecule type" value="Genomic_DNA"/>
</dbReference>
<dbReference type="Proteomes" id="UP000030762">
    <property type="component" value="Unassembled WGS sequence"/>
</dbReference>
<dbReference type="eggNOG" id="ENOG502SBAQ">
    <property type="taxonomic scope" value="Eukaryota"/>
</dbReference>
<dbReference type="InParanoid" id="T0S8Q5"/>
<reference evidence="2 3" key="1">
    <citation type="submission" date="2012-04" db="EMBL/GenBank/DDBJ databases">
        <title>The Genome Sequence of Saprolegnia declina VS20.</title>
        <authorList>
            <consortium name="The Broad Institute Genome Sequencing Platform"/>
            <person name="Russ C."/>
            <person name="Nusbaum C."/>
            <person name="Tyler B."/>
            <person name="van West P."/>
            <person name="Dieguez-Uribeondo J."/>
            <person name="de Bruijn I."/>
            <person name="Tripathy S."/>
            <person name="Jiang R."/>
            <person name="Young S.K."/>
            <person name="Zeng Q."/>
            <person name="Gargeya S."/>
            <person name="Fitzgerald M."/>
            <person name="Haas B."/>
            <person name="Abouelleil A."/>
            <person name="Alvarado L."/>
            <person name="Arachchi H.M."/>
            <person name="Berlin A."/>
            <person name="Chapman S.B."/>
            <person name="Goldberg J."/>
            <person name="Griggs A."/>
            <person name="Gujja S."/>
            <person name="Hansen M."/>
            <person name="Howarth C."/>
            <person name="Imamovic A."/>
            <person name="Larimer J."/>
            <person name="McCowen C."/>
            <person name="Montmayeur A."/>
            <person name="Murphy C."/>
            <person name="Neiman D."/>
            <person name="Pearson M."/>
            <person name="Priest M."/>
            <person name="Roberts A."/>
            <person name="Saif S."/>
            <person name="Shea T."/>
            <person name="Sisk P."/>
            <person name="Sykes S."/>
            <person name="Wortman J."/>
            <person name="Nusbaum C."/>
            <person name="Birren B."/>
        </authorList>
    </citation>
    <scope>NUCLEOTIDE SEQUENCE [LARGE SCALE GENOMIC DNA]</scope>
    <source>
        <strain evidence="2 3">VS20</strain>
    </source>
</reference>
<sequence>MTTAKRLDPRTESDAAPITGYCKDRFDPSHPDADWGGYVNRTFKKRSFKDPLSTRDHLVHGKDAILPALTAEKPAGRRTFAQNLNQASVDPAAKDSPFHTGVHQVGPGGEHNCNTWKTSYELQTSATPTNRDTQAPGTVRSLGQLAHKRHPQAAVEAKRATPPRTLPPLEPGQSKLPEVRKQGSLLAGIGQRLASSDALAHQPLPTAHLCTAYVTQQKTLETENRHKVLLGYTGHRKGV</sequence>
<dbReference type="OMA" id="PGGEHNC"/>
<dbReference type="VEuPathDB" id="FungiDB:SDRG_03964"/>
<evidence type="ECO:0000256" key="1">
    <source>
        <dbReference type="SAM" id="MobiDB-lite"/>
    </source>
</evidence>
<dbReference type="GeneID" id="19944691"/>
<name>T0S8Q5_SAPDV</name>
<evidence type="ECO:0000313" key="3">
    <source>
        <dbReference type="Proteomes" id="UP000030762"/>
    </source>
</evidence>
<evidence type="ECO:0000313" key="2">
    <source>
        <dbReference type="EMBL" id="EQC39012.1"/>
    </source>
</evidence>
<feature type="region of interest" description="Disordered" evidence="1">
    <location>
        <begin position="1"/>
        <end position="36"/>
    </location>
</feature>
<accession>T0S8Q5</accession>
<gene>
    <name evidence="2" type="ORF">SDRG_03964</name>
</gene>
<protein>
    <submittedName>
        <fullName evidence="2">Uncharacterized protein</fullName>
    </submittedName>
</protein>
<keyword evidence="3" id="KW-1185">Reference proteome</keyword>
<feature type="compositionally biased region" description="Basic and acidic residues" evidence="1">
    <location>
        <begin position="22"/>
        <end position="33"/>
    </location>
</feature>
<dbReference type="AlphaFoldDB" id="T0S8Q5"/>
<feature type="compositionally biased region" description="Basic and acidic residues" evidence="1">
    <location>
        <begin position="1"/>
        <end position="13"/>
    </location>
</feature>
<proteinExistence type="predicted"/>
<dbReference type="RefSeq" id="XP_008607836.1">
    <property type="nucleotide sequence ID" value="XM_008609614.1"/>
</dbReference>
<organism evidence="2 3">
    <name type="scientific">Saprolegnia diclina (strain VS20)</name>
    <dbReference type="NCBI Taxonomy" id="1156394"/>
    <lineage>
        <taxon>Eukaryota</taxon>
        <taxon>Sar</taxon>
        <taxon>Stramenopiles</taxon>
        <taxon>Oomycota</taxon>
        <taxon>Saprolegniomycetes</taxon>
        <taxon>Saprolegniales</taxon>
        <taxon>Saprolegniaceae</taxon>
        <taxon>Saprolegnia</taxon>
    </lineage>
</organism>